<evidence type="ECO:0000256" key="1">
    <source>
        <dbReference type="SAM" id="MobiDB-lite"/>
    </source>
</evidence>
<gene>
    <name evidence="2" type="ORF">GCM10010324_30340</name>
</gene>
<keyword evidence="3" id="KW-1185">Reference proteome</keyword>
<sequence>MQIQPMTGTPAKSHPPRFPEEPSSRRVAGNLEGLRDASGSLLPLGGAHYPGATPEEAVTAEANGAHNEEGPALANPVLSQRFLGEINRALRA</sequence>
<proteinExistence type="predicted"/>
<evidence type="ECO:0000313" key="3">
    <source>
        <dbReference type="Proteomes" id="UP000659223"/>
    </source>
</evidence>
<dbReference type="EMBL" id="BMUT01000005">
    <property type="protein sequence ID" value="GGX82636.1"/>
    <property type="molecule type" value="Genomic_DNA"/>
</dbReference>
<evidence type="ECO:0000313" key="2">
    <source>
        <dbReference type="EMBL" id="GGX82636.1"/>
    </source>
</evidence>
<organism evidence="2 3">
    <name type="scientific">Streptomyces hiroshimensis</name>
    <dbReference type="NCBI Taxonomy" id="66424"/>
    <lineage>
        <taxon>Bacteria</taxon>
        <taxon>Bacillati</taxon>
        <taxon>Actinomycetota</taxon>
        <taxon>Actinomycetes</taxon>
        <taxon>Kitasatosporales</taxon>
        <taxon>Streptomycetaceae</taxon>
        <taxon>Streptomyces</taxon>
    </lineage>
</organism>
<reference evidence="3" key="1">
    <citation type="journal article" date="2019" name="Int. J. Syst. Evol. Microbiol.">
        <title>The Global Catalogue of Microorganisms (GCM) 10K type strain sequencing project: providing services to taxonomists for standard genome sequencing and annotation.</title>
        <authorList>
            <consortium name="The Broad Institute Genomics Platform"/>
            <consortium name="The Broad Institute Genome Sequencing Center for Infectious Disease"/>
            <person name="Wu L."/>
            <person name="Ma J."/>
        </authorList>
    </citation>
    <scope>NUCLEOTIDE SEQUENCE [LARGE SCALE GENOMIC DNA]</scope>
    <source>
        <strain evidence="3">JCM 4586</strain>
    </source>
</reference>
<dbReference type="Proteomes" id="UP000659223">
    <property type="component" value="Unassembled WGS sequence"/>
</dbReference>
<comment type="caution">
    <text evidence="2">The sequence shown here is derived from an EMBL/GenBank/DDBJ whole genome shotgun (WGS) entry which is preliminary data.</text>
</comment>
<protein>
    <submittedName>
        <fullName evidence="2">Uncharacterized protein</fullName>
    </submittedName>
</protein>
<accession>A0ABQ2YFV0</accession>
<name>A0ABQ2YFV0_9ACTN</name>
<feature type="region of interest" description="Disordered" evidence="1">
    <location>
        <begin position="1"/>
        <end position="26"/>
    </location>
</feature>